<name>A0A1H8PN46_9ACTN</name>
<dbReference type="Pfam" id="PF13302">
    <property type="entry name" value="Acetyltransf_3"/>
    <property type="match status" value="1"/>
</dbReference>
<organism evidence="2 3">
    <name type="scientific">Actinacidiphila rubida</name>
    <dbReference type="NCBI Taxonomy" id="310780"/>
    <lineage>
        <taxon>Bacteria</taxon>
        <taxon>Bacillati</taxon>
        <taxon>Actinomycetota</taxon>
        <taxon>Actinomycetes</taxon>
        <taxon>Kitasatosporales</taxon>
        <taxon>Streptomycetaceae</taxon>
        <taxon>Actinacidiphila</taxon>
    </lineage>
</organism>
<dbReference type="SUPFAM" id="SSF55729">
    <property type="entry name" value="Acyl-CoA N-acyltransferases (Nat)"/>
    <property type="match status" value="1"/>
</dbReference>
<feature type="domain" description="N-acetyltransferase" evidence="1">
    <location>
        <begin position="20"/>
        <end position="188"/>
    </location>
</feature>
<dbReference type="PANTHER" id="PTHR43441">
    <property type="entry name" value="RIBOSOMAL-PROTEIN-SERINE ACETYLTRANSFERASE"/>
    <property type="match status" value="1"/>
</dbReference>
<dbReference type="GO" id="GO:1990189">
    <property type="term" value="F:protein N-terminal-serine acetyltransferase activity"/>
    <property type="evidence" value="ECO:0007669"/>
    <property type="project" value="TreeGrafter"/>
</dbReference>
<gene>
    <name evidence="2" type="ORF">SAMN05216267_102667</name>
</gene>
<dbReference type="GO" id="GO:0005737">
    <property type="term" value="C:cytoplasm"/>
    <property type="evidence" value="ECO:0007669"/>
    <property type="project" value="TreeGrafter"/>
</dbReference>
<dbReference type="PROSITE" id="PS51186">
    <property type="entry name" value="GNAT"/>
    <property type="match status" value="1"/>
</dbReference>
<reference evidence="2 3" key="1">
    <citation type="submission" date="2016-10" db="EMBL/GenBank/DDBJ databases">
        <authorList>
            <person name="de Groot N.N."/>
        </authorList>
    </citation>
    <scope>NUCLEOTIDE SEQUENCE [LARGE SCALE GENOMIC DNA]</scope>
    <source>
        <strain evidence="2 3">CGMCC 4.2026</strain>
    </source>
</reference>
<dbReference type="EMBL" id="FODD01000026">
    <property type="protein sequence ID" value="SEO43439.1"/>
    <property type="molecule type" value="Genomic_DNA"/>
</dbReference>
<dbReference type="STRING" id="310780.SAMN05216267_102667"/>
<keyword evidence="3" id="KW-1185">Reference proteome</keyword>
<dbReference type="RefSeq" id="WP_245791617.1">
    <property type="nucleotide sequence ID" value="NZ_FODD01000026.1"/>
</dbReference>
<dbReference type="GO" id="GO:0008999">
    <property type="term" value="F:protein-N-terminal-alanine acetyltransferase activity"/>
    <property type="evidence" value="ECO:0007669"/>
    <property type="project" value="TreeGrafter"/>
</dbReference>
<proteinExistence type="predicted"/>
<dbReference type="InterPro" id="IPR051908">
    <property type="entry name" value="Ribosomal_N-acetyltransferase"/>
</dbReference>
<protein>
    <submittedName>
        <fullName evidence="2">Protein N-acetyltransferase, RimJ/RimL family</fullName>
    </submittedName>
</protein>
<evidence type="ECO:0000313" key="2">
    <source>
        <dbReference type="EMBL" id="SEO43439.1"/>
    </source>
</evidence>
<dbReference type="AlphaFoldDB" id="A0A1H8PN46"/>
<evidence type="ECO:0000313" key="3">
    <source>
        <dbReference type="Proteomes" id="UP000181951"/>
    </source>
</evidence>
<sequence>MASGIPSSEITPTTLQAGDLLLRPFTEADEAAVGVAMNDPAILSWAAGTAVAGAAPADRGRVWLLPRLTGWSSGVAPFAVADAADGTLLGYLGLRDIRRVPDQAVAAYWTTPAGRGRGVAARALDAATLWAFSPPAEGGLGLYRISLDHSLANVASCRVAERAGFLVEGTMRGSFLAPDGVRHDSHLHARVAV</sequence>
<dbReference type="InterPro" id="IPR000182">
    <property type="entry name" value="GNAT_dom"/>
</dbReference>
<keyword evidence="2" id="KW-0808">Transferase</keyword>
<dbReference type="Gene3D" id="3.40.630.30">
    <property type="match status" value="1"/>
</dbReference>
<accession>A0A1H8PN46</accession>
<dbReference type="PANTHER" id="PTHR43441:SF10">
    <property type="entry name" value="ACETYLTRANSFERASE"/>
    <property type="match status" value="1"/>
</dbReference>
<dbReference type="Proteomes" id="UP000181951">
    <property type="component" value="Unassembled WGS sequence"/>
</dbReference>
<dbReference type="InterPro" id="IPR016181">
    <property type="entry name" value="Acyl_CoA_acyltransferase"/>
</dbReference>
<evidence type="ECO:0000259" key="1">
    <source>
        <dbReference type="PROSITE" id="PS51186"/>
    </source>
</evidence>